<keyword evidence="1" id="KW-1133">Transmembrane helix</keyword>
<accession>A0ABS2G4Y5</accession>
<gene>
    <name evidence="2" type="ORF">H6A04_08170</name>
</gene>
<evidence type="ECO:0000256" key="1">
    <source>
        <dbReference type="SAM" id="Phobius"/>
    </source>
</evidence>
<reference evidence="2 3" key="1">
    <citation type="journal article" date="2021" name="Sci. Rep.">
        <title>The distribution of antibiotic resistance genes in chicken gut microbiota commensals.</title>
        <authorList>
            <person name="Juricova H."/>
            <person name="Matiasovicova J."/>
            <person name="Kubasova T."/>
            <person name="Cejkova D."/>
            <person name="Rychlik I."/>
        </authorList>
    </citation>
    <scope>NUCLEOTIDE SEQUENCE [LARGE SCALE GENOMIC DNA]</scope>
    <source>
        <strain evidence="2 3">An425</strain>
    </source>
</reference>
<comment type="caution">
    <text evidence="2">The sequence shown here is derived from an EMBL/GenBank/DDBJ whole genome shotgun (WGS) entry which is preliminary data.</text>
</comment>
<proteinExistence type="predicted"/>
<feature type="transmembrane region" description="Helical" evidence="1">
    <location>
        <begin position="38"/>
        <end position="59"/>
    </location>
</feature>
<dbReference type="RefSeq" id="WP_204711153.1">
    <property type="nucleotide sequence ID" value="NZ_JACJLT010000078.1"/>
</dbReference>
<protein>
    <submittedName>
        <fullName evidence="2">Uncharacterized protein</fullName>
    </submittedName>
</protein>
<organism evidence="2 3">
    <name type="scientific">Fusobacterium mortiferum</name>
    <dbReference type="NCBI Taxonomy" id="850"/>
    <lineage>
        <taxon>Bacteria</taxon>
        <taxon>Fusobacteriati</taxon>
        <taxon>Fusobacteriota</taxon>
        <taxon>Fusobacteriia</taxon>
        <taxon>Fusobacteriales</taxon>
        <taxon>Fusobacteriaceae</taxon>
        <taxon>Fusobacterium</taxon>
    </lineage>
</organism>
<name>A0ABS2G4Y5_FUSMR</name>
<keyword evidence="1" id="KW-0472">Membrane</keyword>
<evidence type="ECO:0000313" key="2">
    <source>
        <dbReference type="EMBL" id="MBM6875622.1"/>
    </source>
</evidence>
<evidence type="ECO:0000313" key="3">
    <source>
        <dbReference type="Proteomes" id="UP000728968"/>
    </source>
</evidence>
<sequence length="67" mass="7793">MLTAKEKLELEELEKVNKSFNIKDNRELEDNYEYDNRLGALLVLVSYCGIGVFILYKVAELLLKNLI</sequence>
<keyword evidence="1" id="KW-0812">Transmembrane</keyword>
<keyword evidence="3" id="KW-1185">Reference proteome</keyword>
<dbReference type="EMBL" id="JACJLT010000078">
    <property type="protein sequence ID" value="MBM6875622.1"/>
    <property type="molecule type" value="Genomic_DNA"/>
</dbReference>
<dbReference type="Proteomes" id="UP000728968">
    <property type="component" value="Unassembled WGS sequence"/>
</dbReference>